<reference evidence="2 3" key="1">
    <citation type="journal article" date="2018" name="J. Microbiol.">
        <title>Bacillus spongiae sp. nov., isolated from sponge of Jeju Island.</title>
        <authorList>
            <person name="Lee G.E."/>
            <person name="Im W.T."/>
            <person name="Park J.S."/>
        </authorList>
    </citation>
    <scope>NUCLEOTIDE SEQUENCE [LARGE SCALE GENOMIC DNA]</scope>
    <source>
        <strain evidence="2 3">135PIL107-10</strain>
    </source>
</reference>
<dbReference type="Proteomes" id="UP001312865">
    <property type="component" value="Unassembled WGS sequence"/>
</dbReference>
<evidence type="ECO:0000313" key="2">
    <source>
        <dbReference type="EMBL" id="MEI5906901.1"/>
    </source>
</evidence>
<keyword evidence="3" id="KW-1185">Reference proteome</keyword>
<dbReference type="PROSITE" id="PS50965">
    <property type="entry name" value="NERD"/>
    <property type="match status" value="1"/>
</dbReference>
<evidence type="ECO:0000259" key="1">
    <source>
        <dbReference type="PROSITE" id="PS50965"/>
    </source>
</evidence>
<protein>
    <submittedName>
        <fullName evidence="2">Nuclease-related domain-containing protein</fullName>
    </submittedName>
</protein>
<organism evidence="2 3">
    <name type="scientific">Bacillus spongiae</name>
    <dbReference type="NCBI Taxonomy" id="2683610"/>
    <lineage>
        <taxon>Bacteria</taxon>
        <taxon>Bacillati</taxon>
        <taxon>Bacillota</taxon>
        <taxon>Bacilli</taxon>
        <taxon>Bacillales</taxon>
        <taxon>Bacillaceae</taxon>
        <taxon>Bacillus</taxon>
    </lineage>
</organism>
<dbReference type="RefSeq" id="WP_336586343.1">
    <property type="nucleotide sequence ID" value="NZ_JBBAXC010000005.1"/>
</dbReference>
<comment type="caution">
    <text evidence="2">The sequence shown here is derived from an EMBL/GenBank/DDBJ whole genome shotgun (WGS) entry which is preliminary data.</text>
</comment>
<dbReference type="InterPro" id="IPR011528">
    <property type="entry name" value="NERD"/>
</dbReference>
<feature type="domain" description="NERD" evidence="1">
    <location>
        <begin position="41"/>
        <end position="158"/>
    </location>
</feature>
<dbReference type="EMBL" id="JBBAXC010000005">
    <property type="protein sequence ID" value="MEI5906901.1"/>
    <property type="molecule type" value="Genomic_DNA"/>
</dbReference>
<accession>A0ABU8HCF5</accession>
<sequence>MIKKARKTPLKIRKLDALMRRVSNHHPARSKINEEFKKSKAGFRGERSLDYYLSAFNKNDCFIFHDLRLQGENNTIFQLDTLILSSCFVLILEIKNIVGTLLFDQVFHQLIRTTNDQVNVFPDPLLQINKQSKQFEQYLQKFVPSKMPIISYIIISNPSSQIKASSNSDSLSRKVIHAASLPDKILLLEEQYSLPILSSEEMEKVTTTILKDDTPLNPDVMKQFNICTSQILTGVHCPVCNYIPLERIRGGWWCEKCNNFSKIAYLFSLIDYLYLIKPTITNREFRNFFHIPSIFTASRLLNDTGLSSTGSFKDREYMISEKKLQIQPV</sequence>
<name>A0ABU8HCF5_9BACI</name>
<evidence type="ECO:0000313" key="3">
    <source>
        <dbReference type="Proteomes" id="UP001312865"/>
    </source>
</evidence>
<dbReference type="Pfam" id="PF08378">
    <property type="entry name" value="NERD"/>
    <property type="match status" value="1"/>
</dbReference>
<proteinExistence type="predicted"/>
<gene>
    <name evidence="2" type="ORF">WAK64_07490</name>
</gene>